<accession>A0A4C2EIT5</accession>
<dbReference type="OrthoDB" id="230596at2157"/>
<dbReference type="InterPro" id="IPR046265">
    <property type="entry name" value="DUF6298"/>
</dbReference>
<reference evidence="2 3" key="1">
    <citation type="submission" date="2019-02" db="EMBL/GenBank/DDBJ databases">
        <title>Haloarcula mannanilyticum sp. nov., a mannan degrading haloarchaeon isolated from commercial salt.</title>
        <authorList>
            <person name="Enomoto S."/>
            <person name="Shimane Y."/>
            <person name="Kamekura M."/>
            <person name="Ito T."/>
            <person name="Moriya O."/>
            <person name="Ihara K."/>
            <person name="Takahashi-Ando N."/>
            <person name="Fukushima Y."/>
            <person name="Yoshida Y."/>
            <person name="Usama R."/>
            <person name="Takai K."/>
            <person name="Minegishi H."/>
        </authorList>
    </citation>
    <scope>NUCLEOTIDE SEQUENCE [LARGE SCALE GENOMIC DNA]</scope>
    <source>
        <strain evidence="2 3">MD130-1</strain>
    </source>
</reference>
<evidence type="ECO:0000313" key="2">
    <source>
        <dbReference type="EMBL" id="GCF14408.1"/>
    </source>
</evidence>
<protein>
    <recommendedName>
        <fullName evidence="1">DUF6298 domain-containing protein</fullName>
    </recommendedName>
</protein>
<evidence type="ECO:0000313" key="3">
    <source>
        <dbReference type="Proteomes" id="UP000304382"/>
    </source>
</evidence>
<proteinExistence type="predicted"/>
<dbReference type="Gene3D" id="3.20.20.80">
    <property type="entry name" value="Glycosidases"/>
    <property type="match status" value="1"/>
</dbReference>
<evidence type="ECO:0000259" key="1">
    <source>
        <dbReference type="Pfam" id="PF19815"/>
    </source>
</evidence>
<comment type="caution">
    <text evidence="2">The sequence shown here is derived from an EMBL/GenBank/DDBJ whole genome shotgun (WGS) entry which is preliminary data.</text>
</comment>
<dbReference type="EMBL" id="BIXZ01000003">
    <property type="protein sequence ID" value="GCF14408.1"/>
    <property type="molecule type" value="Genomic_DNA"/>
</dbReference>
<name>A0A4C2EIT5_9EURY</name>
<dbReference type="AlphaFoldDB" id="A0A4C2EIT5"/>
<gene>
    <name evidence="2" type="ORF">Harman_23430</name>
</gene>
<sequence length="486" mass="54942">MSSTGSASTDRITISTEHPWYFEYKGEPVILIGGFEDDNPFQWTGDELTEALDILESSGGNFLRNVLSYRDDGDVPPFAEVEDGIYDLDELHEEFEDRLITFLKETQKRYLVVQITFWDQFDHYGRWSDVPWNPENNVNYTQAESGLPDEYDAEEGEVSTFYNSVAEGNDFLLGYQEQYIESILDCTLPFGHVIYNISNESRTPQSWERHWLEFVRSYAEEQLPQASGRTPEHQHDDATKTHDGIVNVTAMRISPGESVSRALGNPDLYSHVEISQNNQNAEGAVGQQHWDNIQSWRAELYSQEAVRPLSNEKIYGGVEAEQGDHQKWAAGTAQEAIARFWRNLIGGCATARFHRSDSGWGLGLRDVVQRQLASARMLLDEADLIAATPSNSLLRDRDTEHLAEFAREDDEAYCAANRDRGEYIVYFPSGGRVPFDAADTSGSFSVRWLDIDTAEWAGKSSASVANEQIELETPSESGWIAVLREE</sequence>
<feature type="domain" description="DUF6298" evidence="1">
    <location>
        <begin position="86"/>
        <end position="222"/>
    </location>
</feature>
<organism evidence="2 3">
    <name type="scientific">Haloarcula mannanilytica</name>
    <dbReference type="NCBI Taxonomy" id="2509225"/>
    <lineage>
        <taxon>Archaea</taxon>
        <taxon>Methanobacteriati</taxon>
        <taxon>Methanobacteriota</taxon>
        <taxon>Stenosarchaea group</taxon>
        <taxon>Halobacteria</taxon>
        <taxon>Halobacteriales</taxon>
        <taxon>Haloarculaceae</taxon>
        <taxon>Haloarcula</taxon>
    </lineage>
</organism>
<dbReference type="RefSeq" id="WP_137683996.1">
    <property type="nucleotide sequence ID" value="NZ_BIXZ01000003.1"/>
</dbReference>
<dbReference type="Proteomes" id="UP000304382">
    <property type="component" value="Unassembled WGS sequence"/>
</dbReference>
<keyword evidence="3" id="KW-1185">Reference proteome</keyword>
<dbReference type="Pfam" id="PF19815">
    <property type="entry name" value="DUF6298"/>
    <property type="match status" value="1"/>
</dbReference>